<name>A0A239HA55_9BURK</name>
<organism evidence="1 2">
    <name type="scientific">Noviherbaspirillum humi</name>
    <dbReference type="NCBI Taxonomy" id="1688639"/>
    <lineage>
        <taxon>Bacteria</taxon>
        <taxon>Pseudomonadati</taxon>
        <taxon>Pseudomonadota</taxon>
        <taxon>Betaproteobacteria</taxon>
        <taxon>Burkholderiales</taxon>
        <taxon>Oxalobacteraceae</taxon>
        <taxon>Noviherbaspirillum</taxon>
    </lineage>
</organism>
<accession>A0A239HA55</accession>
<dbReference type="Proteomes" id="UP000198284">
    <property type="component" value="Unassembled WGS sequence"/>
</dbReference>
<reference evidence="1 2" key="1">
    <citation type="submission" date="2017-06" db="EMBL/GenBank/DDBJ databases">
        <authorList>
            <person name="Kim H.J."/>
            <person name="Triplett B.A."/>
        </authorList>
    </citation>
    <scope>NUCLEOTIDE SEQUENCE [LARGE SCALE GENOMIC DNA]</scope>
    <source>
        <strain evidence="1 2">U15</strain>
    </source>
</reference>
<dbReference type="AlphaFoldDB" id="A0A239HA55"/>
<proteinExistence type="predicted"/>
<dbReference type="RefSeq" id="WP_143131224.1">
    <property type="nucleotide sequence ID" value="NZ_FZOT01000006.1"/>
</dbReference>
<gene>
    <name evidence="1" type="ORF">SAMN06265795_106150</name>
</gene>
<sequence length="209" mass="22266">MSTRAIESASIIRNPITSSSSPVLVAGMPGADGTMLPYRLGTANSETKIQQAAVSFLQQLGASSILNKAQDDKSSDPRDWTEVTVQITPARLAQISKAIGLPGPVPANQICATMTNFIRVSGGLHPVGITPSYVPDMIKAARKDAIEVGKAQARPGDIAVLLNDTHSGTVIRLPNGQLKVLAFTGELTHEVVVQIIRIESVKRIFRFSK</sequence>
<dbReference type="OrthoDB" id="7537686at2"/>
<evidence type="ECO:0000313" key="1">
    <source>
        <dbReference type="EMBL" id="SNS78025.1"/>
    </source>
</evidence>
<keyword evidence="2" id="KW-1185">Reference proteome</keyword>
<evidence type="ECO:0000313" key="2">
    <source>
        <dbReference type="Proteomes" id="UP000198284"/>
    </source>
</evidence>
<protein>
    <submittedName>
        <fullName evidence="1">Uncharacterized protein</fullName>
    </submittedName>
</protein>
<dbReference type="EMBL" id="FZOT01000006">
    <property type="protein sequence ID" value="SNS78025.1"/>
    <property type="molecule type" value="Genomic_DNA"/>
</dbReference>